<gene>
    <name evidence="5" type="ORF">g.32181</name>
</gene>
<evidence type="ECO:0000313" key="5">
    <source>
        <dbReference type="EMBL" id="JAS49624.1"/>
    </source>
</evidence>
<protein>
    <submittedName>
        <fullName evidence="5">Uncharacterized protein</fullName>
    </submittedName>
</protein>
<dbReference type="GO" id="GO:0045943">
    <property type="term" value="P:positive regulation of transcription by RNA polymerase I"/>
    <property type="evidence" value="ECO:0007669"/>
    <property type="project" value="TreeGrafter"/>
</dbReference>
<reference evidence="5" key="1">
    <citation type="submission" date="2015-11" db="EMBL/GenBank/DDBJ databases">
        <title>De novo transcriptome assembly of four potential Pierce s Disease insect vectors from Arizona vineyards.</title>
        <authorList>
            <person name="Tassone E.E."/>
        </authorList>
    </citation>
    <scope>NUCLEOTIDE SEQUENCE</scope>
</reference>
<dbReference type="PANTHER" id="PTHR19924">
    <property type="entry name" value="UTP15 U3 SMALL NUCLEOLAR RNA-ASSOCIATED PROTEIN 15 FAMILY MEMBER"/>
    <property type="match status" value="1"/>
</dbReference>
<keyword evidence="2" id="KW-0853">WD repeat</keyword>
<evidence type="ECO:0000256" key="4">
    <source>
        <dbReference type="ARBA" id="ARBA00023242"/>
    </source>
</evidence>
<dbReference type="AlphaFoldDB" id="A0A1B6FHL0"/>
<dbReference type="EMBL" id="GECZ01020145">
    <property type="protein sequence ID" value="JAS49624.1"/>
    <property type="molecule type" value="Transcribed_RNA"/>
</dbReference>
<organism evidence="5">
    <name type="scientific">Cuerna arida</name>
    <dbReference type="NCBI Taxonomy" id="1464854"/>
    <lineage>
        <taxon>Eukaryota</taxon>
        <taxon>Metazoa</taxon>
        <taxon>Ecdysozoa</taxon>
        <taxon>Arthropoda</taxon>
        <taxon>Hexapoda</taxon>
        <taxon>Insecta</taxon>
        <taxon>Pterygota</taxon>
        <taxon>Neoptera</taxon>
        <taxon>Paraneoptera</taxon>
        <taxon>Hemiptera</taxon>
        <taxon>Auchenorrhyncha</taxon>
        <taxon>Membracoidea</taxon>
        <taxon>Cicadellidae</taxon>
        <taxon>Cicadellinae</taxon>
        <taxon>Proconiini</taxon>
        <taxon>Cuerna</taxon>
    </lineage>
</organism>
<name>A0A1B6FHL0_9HEMI</name>
<keyword evidence="3" id="KW-0677">Repeat</keyword>
<comment type="subcellular location">
    <subcellularLocation>
        <location evidence="1">Nucleus</location>
    </subcellularLocation>
</comment>
<dbReference type="InterPro" id="IPR036322">
    <property type="entry name" value="WD40_repeat_dom_sf"/>
</dbReference>
<dbReference type="GO" id="GO:0005730">
    <property type="term" value="C:nucleolus"/>
    <property type="evidence" value="ECO:0007669"/>
    <property type="project" value="TreeGrafter"/>
</dbReference>
<keyword evidence="4" id="KW-0539">Nucleus</keyword>
<dbReference type="SUPFAM" id="SSF50978">
    <property type="entry name" value="WD40 repeat-like"/>
    <property type="match status" value="1"/>
</dbReference>
<evidence type="ECO:0000256" key="2">
    <source>
        <dbReference type="ARBA" id="ARBA00022574"/>
    </source>
</evidence>
<accession>A0A1B6FHL0</accession>
<sequence length="111" mass="12502">MANFKRTNSKLYSKPTQKLTPDIEYWKKLGVPVLLKEFGAIDYIDFSPLEPNYFAVTCSVRVQVYSALTKLPVKNLNKFRDVAYGGSFRSDGLLLCAGSEESQVKLFDGKP</sequence>
<proteinExistence type="predicted"/>
<dbReference type="PANTHER" id="PTHR19924:SF26">
    <property type="entry name" value="U3 SMALL NUCLEOLAR RNA-ASSOCIATED PROTEIN 15 HOMOLOG"/>
    <property type="match status" value="1"/>
</dbReference>
<evidence type="ECO:0000256" key="1">
    <source>
        <dbReference type="ARBA" id="ARBA00004123"/>
    </source>
</evidence>
<evidence type="ECO:0000256" key="3">
    <source>
        <dbReference type="ARBA" id="ARBA00022737"/>
    </source>
</evidence>
<dbReference type="GO" id="GO:0006364">
    <property type="term" value="P:rRNA processing"/>
    <property type="evidence" value="ECO:0007669"/>
    <property type="project" value="TreeGrafter"/>
</dbReference>